<dbReference type="SFLD" id="SFLDG01019">
    <property type="entry name" value="Terpene_Cyclase_Like_1_C_Termi"/>
    <property type="match status" value="1"/>
</dbReference>
<dbReference type="SFLD" id="SFLDS00005">
    <property type="entry name" value="Isoprenoid_Synthase_Type_I"/>
    <property type="match status" value="1"/>
</dbReference>
<evidence type="ECO:0000256" key="3">
    <source>
        <dbReference type="ARBA" id="ARBA00022842"/>
    </source>
</evidence>
<dbReference type="AlphaFoldDB" id="A0AAD7QHI1"/>
<keyword evidence="4" id="KW-0456">Lyase</keyword>
<evidence type="ECO:0000256" key="1">
    <source>
        <dbReference type="ARBA" id="ARBA00001946"/>
    </source>
</evidence>
<evidence type="ECO:0000259" key="6">
    <source>
        <dbReference type="Pfam" id="PF03936"/>
    </source>
</evidence>
<dbReference type="InterPro" id="IPR001906">
    <property type="entry name" value="Terpene_synth_N"/>
</dbReference>
<dbReference type="GO" id="GO:0010333">
    <property type="term" value="F:terpene synthase activity"/>
    <property type="evidence" value="ECO:0007669"/>
    <property type="project" value="InterPro"/>
</dbReference>
<evidence type="ECO:0000259" key="5">
    <source>
        <dbReference type="Pfam" id="PF01397"/>
    </source>
</evidence>
<gene>
    <name evidence="7" type="ORF">O6P43_000879</name>
</gene>
<accession>A0AAD7QHI1</accession>
<dbReference type="InterPro" id="IPR044814">
    <property type="entry name" value="Terpene_cyclase_plant_C1"/>
</dbReference>
<evidence type="ECO:0000256" key="4">
    <source>
        <dbReference type="ARBA" id="ARBA00023239"/>
    </source>
</evidence>
<dbReference type="CDD" id="cd00684">
    <property type="entry name" value="Terpene_cyclase_plant_C1"/>
    <property type="match status" value="1"/>
</dbReference>
<comment type="caution">
    <text evidence="7">The sequence shown here is derived from an EMBL/GenBank/DDBJ whole genome shotgun (WGS) entry which is preliminary data.</text>
</comment>
<keyword evidence="8" id="KW-1185">Reference proteome</keyword>
<dbReference type="FunFam" id="1.10.600.10:FF:000007">
    <property type="entry name" value="Isoprene synthase, chloroplastic"/>
    <property type="match status" value="1"/>
</dbReference>
<evidence type="ECO:0000313" key="8">
    <source>
        <dbReference type="Proteomes" id="UP001163823"/>
    </source>
</evidence>
<organism evidence="7 8">
    <name type="scientific">Quillaja saponaria</name>
    <name type="common">Soap bark tree</name>
    <dbReference type="NCBI Taxonomy" id="32244"/>
    <lineage>
        <taxon>Eukaryota</taxon>
        <taxon>Viridiplantae</taxon>
        <taxon>Streptophyta</taxon>
        <taxon>Embryophyta</taxon>
        <taxon>Tracheophyta</taxon>
        <taxon>Spermatophyta</taxon>
        <taxon>Magnoliopsida</taxon>
        <taxon>eudicotyledons</taxon>
        <taxon>Gunneridae</taxon>
        <taxon>Pentapetalae</taxon>
        <taxon>rosids</taxon>
        <taxon>fabids</taxon>
        <taxon>Fabales</taxon>
        <taxon>Quillajaceae</taxon>
        <taxon>Quillaja</taxon>
    </lineage>
</organism>
<keyword evidence="2" id="KW-0479">Metal-binding</keyword>
<dbReference type="GO" id="GO:0080027">
    <property type="term" value="P:response to herbivore"/>
    <property type="evidence" value="ECO:0007669"/>
    <property type="project" value="UniProtKB-ARBA"/>
</dbReference>
<dbReference type="PANTHER" id="PTHR31225:SF241">
    <property type="entry name" value="TERPENE SYNTHASE FAMILY, METAL-BINDING DOMAIN PROTEIN"/>
    <property type="match status" value="1"/>
</dbReference>
<dbReference type="KEGG" id="qsa:O6P43_000879"/>
<evidence type="ECO:0000313" key="7">
    <source>
        <dbReference type="EMBL" id="KAJ7981642.1"/>
    </source>
</evidence>
<dbReference type="InterPro" id="IPR034741">
    <property type="entry name" value="Terpene_cyclase-like_1_C"/>
</dbReference>
<proteinExistence type="predicted"/>
<keyword evidence="3" id="KW-0460">Magnesium</keyword>
<sequence length="556" mass="64700">MAFQNRNAEIARPLADFSSSVWGFHFLSYDSDFMGRKNKVQQQLQDLREEVKTLLLATVENPRQKLELIDAIQHLGVSYHFETEIKNILQEMHNNPAHAYNDGDLYTVALWFRLLRQQGYNIPCDIFNKFKNHEKGEYCFKLSLVNDVPGMLRLFEAAHLGMHGEDILDEALTFTTHHLKSMMKHMSSNNLKEKVIHALRWPIHHALPRLEARFYISIYSREDECNELLLKFAKLDFNAVQELHKEELKCYTEWWQKSNFIKKLPFARERAAESYFWAATGNFAPQHALARCMVAKLIALLTIVDDTYDSYGTFEELKLFTEAIQRWDASYLDRLPQCMKVVYEEVILETFLEFESVTANDGTSYLMQYIKKDFQRLVRAYLKEAEWCHEDYVPSYEKYLEVASVTACQENINTVCCLGMGNIANKELFDWVMGHPKSVCASNVIGRLMGDIGSHKFEQKRKHVASAVECYMKQFGVTEEEAVEKLEEQVRNRWKDINEDCLMKPDVVPVVVVDSIVNFTRLFNVLYGDRSDKFTKGELLKSYVALLFVNPIPIEA</sequence>
<dbReference type="Gene3D" id="1.50.10.130">
    <property type="entry name" value="Terpene synthase, N-terminal domain"/>
    <property type="match status" value="1"/>
</dbReference>
<name>A0AAD7QHI1_QUISA</name>
<dbReference type="FunFam" id="1.50.10.130:FF:000001">
    <property type="entry name" value="Isoprene synthase, chloroplastic"/>
    <property type="match status" value="1"/>
</dbReference>
<dbReference type="InterPro" id="IPR008949">
    <property type="entry name" value="Isoprenoid_synthase_dom_sf"/>
</dbReference>
<dbReference type="GO" id="GO:0000287">
    <property type="term" value="F:magnesium ion binding"/>
    <property type="evidence" value="ECO:0007669"/>
    <property type="project" value="InterPro"/>
</dbReference>
<dbReference type="InterPro" id="IPR008930">
    <property type="entry name" value="Terpenoid_cyclase/PrenylTrfase"/>
</dbReference>
<dbReference type="GO" id="GO:0016102">
    <property type="term" value="P:diterpenoid biosynthetic process"/>
    <property type="evidence" value="ECO:0007669"/>
    <property type="project" value="InterPro"/>
</dbReference>
<feature type="domain" description="Terpene synthase metal-binding" evidence="6">
    <location>
        <begin position="258"/>
        <end position="496"/>
    </location>
</feature>
<dbReference type="EMBL" id="JARAOO010000001">
    <property type="protein sequence ID" value="KAJ7981642.1"/>
    <property type="molecule type" value="Genomic_DNA"/>
</dbReference>
<dbReference type="Gene3D" id="1.10.600.10">
    <property type="entry name" value="Farnesyl Diphosphate Synthase"/>
    <property type="match status" value="1"/>
</dbReference>
<protein>
    <submittedName>
        <fullName evidence="7">Terpene synthase</fullName>
    </submittedName>
</protein>
<comment type="cofactor">
    <cofactor evidence="1">
        <name>Mg(2+)</name>
        <dbReference type="ChEBI" id="CHEBI:18420"/>
    </cofactor>
</comment>
<dbReference type="InterPro" id="IPR050148">
    <property type="entry name" value="Terpene_synthase-like"/>
</dbReference>
<feature type="domain" description="Terpene synthase N-terminal" evidence="5">
    <location>
        <begin position="21"/>
        <end position="199"/>
    </location>
</feature>
<evidence type="ECO:0000256" key="2">
    <source>
        <dbReference type="ARBA" id="ARBA00022723"/>
    </source>
</evidence>
<reference evidence="7 8" key="1">
    <citation type="journal article" date="2023" name="Science">
        <title>Elucidation of the pathway for biosynthesis of saponin adjuvants from the soapbark tree.</title>
        <authorList>
            <person name="Reed J."/>
            <person name="Orme A."/>
            <person name="El-Demerdash A."/>
            <person name="Owen C."/>
            <person name="Martin L.B.B."/>
            <person name="Misra R.C."/>
            <person name="Kikuchi S."/>
            <person name="Rejzek M."/>
            <person name="Martin A.C."/>
            <person name="Harkess A."/>
            <person name="Leebens-Mack J."/>
            <person name="Louveau T."/>
            <person name="Stephenson M.J."/>
            <person name="Osbourn A."/>
        </authorList>
    </citation>
    <scope>NUCLEOTIDE SEQUENCE [LARGE SCALE GENOMIC DNA]</scope>
    <source>
        <strain evidence="7">S10</strain>
    </source>
</reference>
<dbReference type="PANTHER" id="PTHR31225">
    <property type="entry name" value="OS04G0344100 PROTEIN-RELATED"/>
    <property type="match status" value="1"/>
</dbReference>
<dbReference type="Proteomes" id="UP001163823">
    <property type="component" value="Chromosome 1"/>
</dbReference>
<dbReference type="SUPFAM" id="SSF48239">
    <property type="entry name" value="Terpenoid cyclases/Protein prenyltransferases"/>
    <property type="match status" value="1"/>
</dbReference>
<dbReference type="GO" id="GO:0009611">
    <property type="term" value="P:response to wounding"/>
    <property type="evidence" value="ECO:0007669"/>
    <property type="project" value="UniProtKB-ARBA"/>
</dbReference>
<dbReference type="SUPFAM" id="SSF48576">
    <property type="entry name" value="Terpenoid synthases"/>
    <property type="match status" value="1"/>
</dbReference>
<dbReference type="InterPro" id="IPR005630">
    <property type="entry name" value="Terpene_synthase_metal-bd"/>
</dbReference>
<dbReference type="Pfam" id="PF03936">
    <property type="entry name" value="Terpene_synth_C"/>
    <property type="match status" value="1"/>
</dbReference>
<dbReference type="InterPro" id="IPR036965">
    <property type="entry name" value="Terpene_synth_N_sf"/>
</dbReference>
<dbReference type="Pfam" id="PF01397">
    <property type="entry name" value="Terpene_synth"/>
    <property type="match status" value="1"/>
</dbReference>